<proteinExistence type="predicted"/>
<keyword evidence="2" id="KW-0472">Membrane</keyword>
<dbReference type="AlphaFoldDB" id="A0A7R8YV43"/>
<feature type="compositionally biased region" description="Polar residues" evidence="1">
    <location>
        <begin position="101"/>
        <end position="113"/>
    </location>
</feature>
<protein>
    <submittedName>
        <fullName evidence="3">Uncharacterized protein</fullName>
    </submittedName>
</protein>
<keyword evidence="2" id="KW-1133">Transmembrane helix</keyword>
<keyword evidence="2" id="KW-0812">Transmembrane</keyword>
<dbReference type="OrthoDB" id="8067855at2759"/>
<evidence type="ECO:0000256" key="2">
    <source>
        <dbReference type="SAM" id="Phobius"/>
    </source>
</evidence>
<gene>
    <name evidence="3" type="ORF">HERILL_LOCUS6404</name>
</gene>
<evidence type="ECO:0000313" key="3">
    <source>
        <dbReference type="EMBL" id="CAD7083444.1"/>
    </source>
</evidence>
<reference evidence="3 4" key="1">
    <citation type="submission" date="2020-11" db="EMBL/GenBank/DDBJ databases">
        <authorList>
            <person name="Wallbank WR R."/>
            <person name="Pardo Diaz C."/>
            <person name="Kozak K."/>
            <person name="Martin S."/>
            <person name="Jiggins C."/>
            <person name="Moest M."/>
            <person name="Warren A I."/>
            <person name="Generalovic N T."/>
            <person name="Byers J.R.P. K."/>
            <person name="Montejo-Kovacevich G."/>
            <person name="Yen C E."/>
        </authorList>
    </citation>
    <scope>NUCLEOTIDE SEQUENCE [LARGE SCALE GENOMIC DNA]</scope>
</reference>
<dbReference type="Proteomes" id="UP000594454">
    <property type="component" value="Chromosome 2"/>
</dbReference>
<organism evidence="3 4">
    <name type="scientific">Hermetia illucens</name>
    <name type="common">Black soldier fly</name>
    <dbReference type="NCBI Taxonomy" id="343691"/>
    <lineage>
        <taxon>Eukaryota</taxon>
        <taxon>Metazoa</taxon>
        <taxon>Ecdysozoa</taxon>
        <taxon>Arthropoda</taxon>
        <taxon>Hexapoda</taxon>
        <taxon>Insecta</taxon>
        <taxon>Pterygota</taxon>
        <taxon>Neoptera</taxon>
        <taxon>Endopterygota</taxon>
        <taxon>Diptera</taxon>
        <taxon>Brachycera</taxon>
        <taxon>Stratiomyomorpha</taxon>
        <taxon>Stratiomyidae</taxon>
        <taxon>Hermetiinae</taxon>
        <taxon>Hermetia</taxon>
    </lineage>
</organism>
<keyword evidence="4" id="KW-1185">Reference proteome</keyword>
<dbReference type="EMBL" id="LR899010">
    <property type="protein sequence ID" value="CAD7083444.1"/>
    <property type="molecule type" value="Genomic_DNA"/>
</dbReference>
<evidence type="ECO:0000256" key="1">
    <source>
        <dbReference type="SAM" id="MobiDB-lite"/>
    </source>
</evidence>
<feature type="transmembrane region" description="Helical" evidence="2">
    <location>
        <begin position="216"/>
        <end position="241"/>
    </location>
</feature>
<evidence type="ECO:0000313" key="4">
    <source>
        <dbReference type="Proteomes" id="UP000594454"/>
    </source>
</evidence>
<accession>A0A7R8YV43</accession>
<sequence>MSLESSFPVPASLSSRGNNAFPEIITAIYLDVKHTCTRMGIDAFHSENSIDTDFPSEKSTSGKNKVESGCMLVACRSISYRTLFLDSIGQLWRNMFSRMPSPSESDSFGTTTDQTDRLGVSAGSDSISTDSSVKDYVTTDDWWSNAIEEDTFDSPLAFDASENGLWNGRFVPPPPRPPFLDESVASDGLTTCDLCTWAWQRNAYSLDGSIEAAGELGWALTLIIVSVISALIGAIIMVIVLRCRRLKSANSNGK</sequence>
<name>A0A7R8YV43_HERIL</name>
<dbReference type="InParanoid" id="A0A7R8YV43"/>
<feature type="region of interest" description="Disordered" evidence="1">
    <location>
        <begin position="101"/>
        <end position="124"/>
    </location>
</feature>